<dbReference type="InterPro" id="IPR003660">
    <property type="entry name" value="HAMP_dom"/>
</dbReference>
<keyword evidence="12" id="KW-0902">Two-component regulatory system</keyword>
<evidence type="ECO:0000256" key="3">
    <source>
        <dbReference type="ARBA" id="ARBA00012438"/>
    </source>
</evidence>
<dbReference type="Pfam" id="PF02518">
    <property type="entry name" value="HATPase_c"/>
    <property type="match status" value="1"/>
</dbReference>
<feature type="transmembrane region" description="Helical" evidence="14">
    <location>
        <begin position="6"/>
        <end position="30"/>
    </location>
</feature>
<dbReference type="PATRIC" id="fig|1129794.4.peg.4690"/>
<dbReference type="PANTHER" id="PTHR45528:SF1">
    <property type="entry name" value="SENSOR HISTIDINE KINASE CPXA"/>
    <property type="match status" value="1"/>
</dbReference>
<keyword evidence="6" id="KW-0808">Transferase</keyword>
<dbReference type="SUPFAM" id="SSF47384">
    <property type="entry name" value="Homodimeric domain of signal transducing histidine kinase"/>
    <property type="match status" value="1"/>
</dbReference>
<dbReference type="SMART" id="SM00387">
    <property type="entry name" value="HATPase_c"/>
    <property type="match status" value="1"/>
</dbReference>
<dbReference type="InterPro" id="IPR004358">
    <property type="entry name" value="Sig_transdc_His_kin-like_C"/>
</dbReference>
<keyword evidence="10" id="KW-0067">ATP-binding</keyword>
<comment type="subcellular location">
    <subcellularLocation>
        <location evidence="2">Cell membrane</location>
        <topology evidence="2">Multi-pass membrane protein</topology>
    </subcellularLocation>
</comment>
<evidence type="ECO:0000259" key="16">
    <source>
        <dbReference type="PROSITE" id="PS50885"/>
    </source>
</evidence>
<dbReference type="SMART" id="SM00388">
    <property type="entry name" value="HisKA"/>
    <property type="match status" value="1"/>
</dbReference>
<sequence length="465" mass="52261">MSASHTLLIKLFCIIAAGTVALFWVIDLFIHKTEKSMSFIAQEYQQELVDYGATAEYIYNNDGDAALQNWLNTIQTKEQTWAAVVTSTVTALANGVLSEQFVQGHTLGRSVEWKIHLYFDHNPIMDIPFSDNSARLLIKLPQRMRPGAYFAYADLALQVALPFVLLSLLTVVLYRYLMSPLRKLEKATQQFSQGNFDVRINASLGERNDELTALADNFDHMADLTSKLIVSQRQLLSDLSHELRTPLTRIDMAIDFVEQDIDPHKALTRLRSESSNMRYLVEDTLTLAWLNTEIPKSKGESFDLSELVSVICEDARFEYPDKVVIQSGLEQAMITSSQQALGQAIENVIRNALHHTPPNKQVNVSLVSQQRFFTLHIQDEGMGVPEDLVEDIFKPFFQVDKSRMVSDDDRPPACAKGHRGFGLGLALAQRQIEAVNGVIKAQNYYTTTGQVAGLKITIDLPYSIT</sequence>
<dbReference type="InterPro" id="IPR038428">
    <property type="entry name" value="HK_sensor_dom_sf"/>
</dbReference>
<dbReference type="PANTHER" id="PTHR45528">
    <property type="entry name" value="SENSOR HISTIDINE KINASE CPXA"/>
    <property type="match status" value="1"/>
</dbReference>
<protein>
    <recommendedName>
        <fullName evidence="3">histidine kinase</fullName>
        <ecNumber evidence="3">2.7.13.3</ecNumber>
    </recommendedName>
</protein>
<evidence type="ECO:0000256" key="12">
    <source>
        <dbReference type="ARBA" id="ARBA00023012"/>
    </source>
</evidence>
<dbReference type="Pfam" id="PF16750">
    <property type="entry name" value="HK_sensor"/>
    <property type="match status" value="1"/>
</dbReference>
<organism evidence="17 18">
    <name type="scientific">Paraglaciecola psychrophila 170</name>
    <dbReference type="NCBI Taxonomy" id="1129794"/>
    <lineage>
        <taxon>Bacteria</taxon>
        <taxon>Pseudomonadati</taxon>
        <taxon>Pseudomonadota</taxon>
        <taxon>Gammaproteobacteria</taxon>
        <taxon>Alteromonadales</taxon>
        <taxon>Alteromonadaceae</taxon>
        <taxon>Paraglaciecola</taxon>
    </lineage>
</organism>
<evidence type="ECO:0000256" key="6">
    <source>
        <dbReference type="ARBA" id="ARBA00022679"/>
    </source>
</evidence>
<keyword evidence="8" id="KW-0547">Nucleotide-binding</keyword>
<dbReference type="CDD" id="cd06225">
    <property type="entry name" value="HAMP"/>
    <property type="match status" value="1"/>
</dbReference>
<dbReference type="InterPro" id="IPR036890">
    <property type="entry name" value="HATPase_C_sf"/>
</dbReference>
<dbReference type="InterPro" id="IPR003661">
    <property type="entry name" value="HisK_dim/P_dom"/>
</dbReference>
<dbReference type="GO" id="GO:0000155">
    <property type="term" value="F:phosphorelay sensor kinase activity"/>
    <property type="evidence" value="ECO:0007669"/>
    <property type="project" value="InterPro"/>
</dbReference>
<feature type="domain" description="HAMP" evidence="16">
    <location>
        <begin position="175"/>
        <end position="230"/>
    </location>
</feature>
<proteinExistence type="predicted"/>
<dbReference type="Gene3D" id="1.10.287.130">
    <property type="match status" value="1"/>
</dbReference>
<dbReference type="PRINTS" id="PR00344">
    <property type="entry name" value="BCTRLSENSOR"/>
</dbReference>
<dbReference type="HOGENOM" id="CLU_000445_89_27_6"/>
<evidence type="ECO:0000256" key="1">
    <source>
        <dbReference type="ARBA" id="ARBA00000085"/>
    </source>
</evidence>
<dbReference type="SUPFAM" id="SSF158472">
    <property type="entry name" value="HAMP domain-like"/>
    <property type="match status" value="1"/>
</dbReference>
<dbReference type="eggNOG" id="COG5002">
    <property type="taxonomic scope" value="Bacteria"/>
</dbReference>
<dbReference type="AlphaFoldDB" id="K7AXM8"/>
<evidence type="ECO:0000259" key="15">
    <source>
        <dbReference type="PROSITE" id="PS50109"/>
    </source>
</evidence>
<dbReference type="EC" id="2.7.13.3" evidence="3"/>
<comment type="catalytic activity">
    <reaction evidence="1">
        <text>ATP + protein L-histidine = ADP + protein N-phospho-L-histidine.</text>
        <dbReference type="EC" id="2.7.13.3"/>
    </reaction>
</comment>
<dbReference type="OrthoDB" id="9804645at2"/>
<dbReference type="InterPro" id="IPR003594">
    <property type="entry name" value="HATPase_dom"/>
</dbReference>
<dbReference type="EMBL" id="CP003837">
    <property type="protein sequence ID" value="AGH46809.1"/>
    <property type="molecule type" value="Genomic_DNA"/>
</dbReference>
<name>K7AXM8_9ALTE</name>
<dbReference type="GO" id="GO:0005524">
    <property type="term" value="F:ATP binding"/>
    <property type="evidence" value="ECO:0007669"/>
    <property type="project" value="UniProtKB-KW"/>
</dbReference>
<evidence type="ECO:0000256" key="7">
    <source>
        <dbReference type="ARBA" id="ARBA00022692"/>
    </source>
</evidence>
<dbReference type="STRING" id="1129794.C427_4710"/>
<dbReference type="Pfam" id="PF00672">
    <property type="entry name" value="HAMP"/>
    <property type="match status" value="1"/>
</dbReference>
<evidence type="ECO:0000256" key="2">
    <source>
        <dbReference type="ARBA" id="ARBA00004651"/>
    </source>
</evidence>
<dbReference type="InterPro" id="IPR050398">
    <property type="entry name" value="HssS/ArlS-like"/>
</dbReference>
<evidence type="ECO:0000313" key="17">
    <source>
        <dbReference type="EMBL" id="AGH46809.1"/>
    </source>
</evidence>
<dbReference type="PROSITE" id="PS50109">
    <property type="entry name" value="HIS_KIN"/>
    <property type="match status" value="1"/>
</dbReference>
<dbReference type="Gene3D" id="3.30.450.170">
    <property type="entry name" value="Two-component histidine kinase, sensor domain"/>
    <property type="match status" value="1"/>
</dbReference>
<evidence type="ECO:0000256" key="13">
    <source>
        <dbReference type="ARBA" id="ARBA00023136"/>
    </source>
</evidence>
<dbReference type="CDD" id="cd00082">
    <property type="entry name" value="HisKA"/>
    <property type="match status" value="1"/>
</dbReference>
<reference evidence="17 18" key="1">
    <citation type="journal article" date="2013" name="Genome Announc.">
        <title>Complete Genome Sequence of Glaciecola psychrophila Strain 170T.</title>
        <authorList>
            <person name="Yin J."/>
            <person name="Chen J."/>
            <person name="Liu G."/>
            <person name="Yu Y."/>
            <person name="Song L."/>
            <person name="Wang X."/>
            <person name="Qu X."/>
        </authorList>
    </citation>
    <scope>NUCLEOTIDE SEQUENCE [LARGE SCALE GENOMIC DNA]</scope>
    <source>
        <strain evidence="17 18">170</strain>
    </source>
</reference>
<dbReference type="SUPFAM" id="SSF55874">
    <property type="entry name" value="ATPase domain of HSP90 chaperone/DNA topoisomerase II/histidine kinase"/>
    <property type="match status" value="1"/>
</dbReference>
<keyword evidence="7 14" id="KW-0812">Transmembrane</keyword>
<dbReference type="Gene3D" id="1.10.8.500">
    <property type="entry name" value="HAMP domain in histidine kinase"/>
    <property type="match status" value="1"/>
</dbReference>
<feature type="transmembrane region" description="Helical" evidence="14">
    <location>
        <begin position="149"/>
        <end position="177"/>
    </location>
</feature>
<keyword evidence="4" id="KW-1003">Cell membrane</keyword>
<feature type="domain" description="Histidine kinase" evidence="15">
    <location>
        <begin position="238"/>
        <end position="464"/>
    </location>
</feature>
<dbReference type="Gene3D" id="3.30.565.10">
    <property type="entry name" value="Histidine kinase-like ATPase, C-terminal domain"/>
    <property type="match status" value="1"/>
</dbReference>
<evidence type="ECO:0000256" key="11">
    <source>
        <dbReference type="ARBA" id="ARBA00022989"/>
    </source>
</evidence>
<dbReference type="SMART" id="SM00304">
    <property type="entry name" value="HAMP"/>
    <property type="match status" value="1"/>
</dbReference>
<evidence type="ECO:0000256" key="5">
    <source>
        <dbReference type="ARBA" id="ARBA00022553"/>
    </source>
</evidence>
<evidence type="ECO:0000256" key="10">
    <source>
        <dbReference type="ARBA" id="ARBA00022840"/>
    </source>
</evidence>
<accession>K7AXM8</accession>
<dbReference type="PROSITE" id="PS50885">
    <property type="entry name" value="HAMP"/>
    <property type="match status" value="1"/>
</dbReference>
<dbReference type="KEGG" id="gps:C427_4710"/>
<keyword evidence="13 14" id="KW-0472">Membrane</keyword>
<keyword evidence="9 17" id="KW-0418">Kinase</keyword>
<dbReference type="RefSeq" id="WP_007642375.1">
    <property type="nucleotide sequence ID" value="NC_020514.1"/>
</dbReference>
<gene>
    <name evidence="17" type="ORF">C427_4710</name>
</gene>
<evidence type="ECO:0000313" key="18">
    <source>
        <dbReference type="Proteomes" id="UP000011864"/>
    </source>
</evidence>
<dbReference type="InterPro" id="IPR031930">
    <property type="entry name" value="HK_sensor"/>
</dbReference>
<keyword evidence="18" id="KW-1185">Reference proteome</keyword>
<dbReference type="InterPro" id="IPR036097">
    <property type="entry name" value="HisK_dim/P_sf"/>
</dbReference>
<evidence type="ECO:0000256" key="9">
    <source>
        <dbReference type="ARBA" id="ARBA00022777"/>
    </source>
</evidence>
<evidence type="ECO:0000256" key="4">
    <source>
        <dbReference type="ARBA" id="ARBA00022475"/>
    </source>
</evidence>
<keyword evidence="5" id="KW-0597">Phosphoprotein</keyword>
<dbReference type="Proteomes" id="UP000011864">
    <property type="component" value="Chromosome"/>
</dbReference>
<keyword evidence="11 14" id="KW-1133">Transmembrane helix</keyword>
<dbReference type="InterPro" id="IPR005467">
    <property type="entry name" value="His_kinase_dom"/>
</dbReference>
<evidence type="ECO:0000256" key="14">
    <source>
        <dbReference type="SAM" id="Phobius"/>
    </source>
</evidence>
<dbReference type="Pfam" id="PF00512">
    <property type="entry name" value="HisKA"/>
    <property type="match status" value="1"/>
</dbReference>
<evidence type="ECO:0000256" key="8">
    <source>
        <dbReference type="ARBA" id="ARBA00022741"/>
    </source>
</evidence>
<dbReference type="GO" id="GO:0005886">
    <property type="term" value="C:plasma membrane"/>
    <property type="evidence" value="ECO:0007669"/>
    <property type="project" value="UniProtKB-SubCell"/>
</dbReference>